<dbReference type="HOGENOM" id="CLU_043966_4_0_11"/>
<sequence length="201" mass="21814">MRELVYYVAVSLDGYIAGPGGEFDAFPVEGDHMAAQNERFSDAIPTVIADAMGIKRTGTMFDTVVMGWNTYAVGLPVGMTSPYQHLKQVVFSRTRTESDVPGEHPNLKVTDEDPVEVVRRLKSEPGQSIWLCGGGQLATQLAGEIDRLVLKRSPVLFGDGIPLFAPGTYQPSAFNEVSTTAFGSGVVISEYARRQLSQDPN</sequence>
<evidence type="ECO:0000259" key="1">
    <source>
        <dbReference type="Pfam" id="PF01872"/>
    </source>
</evidence>
<feature type="domain" description="Bacterial bifunctional deaminase-reductase C-terminal" evidence="1">
    <location>
        <begin position="4"/>
        <end position="187"/>
    </location>
</feature>
<dbReference type="InterPro" id="IPR024072">
    <property type="entry name" value="DHFR-like_dom_sf"/>
</dbReference>
<protein>
    <submittedName>
        <fullName evidence="2">Riboflavin biosynthesis protein RibD</fullName>
    </submittedName>
</protein>
<dbReference type="RefSeq" id="WP_011773416.1">
    <property type="nucleotide sequence ID" value="NC_008711.1"/>
</dbReference>
<organism evidence="2 3">
    <name type="scientific">Paenarthrobacter aurescens (strain TC1)</name>
    <dbReference type="NCBI Taxonomy" id="290340"/>
    <lineage>
        <taxon>Bacteria</taxon>
        <taxon>Bacillati</taxon>
        <taxon>Actinomycetota</taxon>
        <taxon>Actinomycetes</taxon>
        <taxon>Micrococcales</taxon>
        <taxon>Micrococcaceae</taxon>
        <taxon>Paenarthrobacter</taxon>
    </lineage>
</organism>
<dbReference type="InterPro" id="IPR002734">
    <property type="entry name" value="RibDG_C"/>
</dbReference>
<dbReference type="AlphaFoldDB" id="A1R2K6"/>
<name>A1R2K6_PAEAT</name>
<dbReference type="eggNOG" id="COG0262">
    <property type="taxonomic scope" value="Bacteria"/>
</dbReference>
<reference evidence="2 3" key="1">
    <citation type="journal article" date="2006" name="PLoS Genet.">
        <title>Secrets of soil survival revealed by the genome sequence of Arthrobacter aurescens TC1.</title>
        <authorList>
            <person name="Mongodin E.F."/>
            <person name="Shapir N."/>
            <person name="Daugherty S.C."/>
            <person name="DeBoy R.T."/>
            <person name="Emerson J.B."/>
            <person name="Shvartzbeyn A."/>
            <person name="Radune D."/>
            <person name="Vamathevan J."/>
            <person name="Riggs F."/>
            <person name="Grinberg V."/>
            <person name="Khouri H."/>
            <person name="Wackett L.P."/>
            <person name="Nelson K.E."/>
            <person name="Sadowsky M.J."/>
        </authorList>
    </citation>
    <scope>NUCLEOTIDE SEQUENCE [LARGE SCALE GENOMIC DNA]</scope>
    <source>
        <strain evidence="2 3">TC1</strain>
    </source>
</reference>
<dbReference type="PANTHER" id="PTHR38011:SF11">
    <property type="entry name" value="2,5-DIAMINO-6-RIBOSYLAMINO-4(3H)-PYRIMIDINONE 5'-PHOSPHATE REDUCTASE"/>
    <property type="match status" value="1"/>
</dbReference>
<dbReference type="PANTHER" id="PTHR38011">
    <property type="entry name" value="DIHYDROFOLATE REDUCTASE FAMILY PROTEIN (AFU_ORTHOLOGUE AFUA_8G06820)"/>
    <property type="match status" value="1"/>
</dbReference>
<dbReference type="SUPFAM" id="SSF53597">
    <property type="entry name" value="Dihydrofolate reductase-like"/>
    <property type="match status" value="1"/>
</dbReference>
<proteinExistence type="predicted"/>
<dbReference type="GO" id="GO:0008703">
    <property type="term" value="F:5-amino-6-(5-phosphoribosylamino)uracil reductase activity"/>
    <property type="evidence" value="ECO:0007669"/>
    <property type="project" value="InterPro"/>
</dbReference>
<accession>A1R2K6</accession>
<dbReference type="STRING" id="290340.AAur_0663"/>
<evidence type="ECO:0000313" key="3">
    <source>
        <dbReference type="Proteomes" id="UP000000637"/>
    </source>
</evidence>
<dbReference type="Pfam" id="PF01872">
    <property type="entry name" value="RibD_C"/>
    <property type="match status" value="1"/>
</dbReference>
<dbReference type="EMBL" id="CP000474">
    <property type="protein sequence ID" value="ABM08792.1"/>
    <property type="molecule type" value="Genomic_DNA"/>
</dbReference>
<evidence type="ECO:0000313" key="2">
    <source>
        <dbReference type="EMBL" id="ABM08792.1"/>
    </source>
</evidence>
<dbReference type="Gene3D" id="3.40.430.10">
    <property type="entry name" value="Dihydrofolate Reductase, subunit A"/>
    <property type="match status" value="1"/>
</dbReference>
<dbReference type="OrthoDB" id="195113at2"/>
<dbReference type="KEGG" id="aau:AAur_0663"/>
<dbReference type="InterPro" id="IPR050765">
    <property type="entry name" value="Riboflavin_Biosynth_HTPR"/>
</dbReference>
<gene>
    <name evidence="2" type="ordered locus">AAur_0663</name>
</gene>
<dbReference type="GO" id="GO:0009231">
    <property type="term" value="P:riboflavin biosynthetic process"/>
    <property type="evidence" value="ECO:0007669"/>
    <property type="project" value="InterPro"/>
</dbReference>
<dbReference type="Proteomes" id="UP000000637">
    <property type="component" value="Chromosome"/>
</dbReference>
<keyword evidence="3" id="KW-1185">Reference proteome</keyword>